<dbReference type="Gene3D" id="1.10.3360.10">
    <property type="entry name" value="VPA0735-like domain"/>
    <property type="match status" value="1"/>
</dbReference>
<dbReference type="Pfam" id="PF06863">
    <property type="entry name" value="DUF1254"/>
    <property type="match status" value="1"/>
</dbReference>
<dbReference type="PANTHER" id="PTHR36509">
    <property type="entry name" value="BLL3101 PROTEIN"/>
    <property type="match status" value="1"/>
</dbReference>
<dbReference type="SUPFAM" id="SSF160935">
    <property type="entry name" value="VPA0735-like"/>
    <property type="match status" value="1"/>
</dbReference>
<comment type="caution">
    <text evidence="3">The sequence shown here is derived from an EMBL/GenBank/DDBJ whole genome shotgun (WGS) entry which is preliminary data.</text>
</comment>
<dbReference type="InterPro" id="IPR037049">
    <property type="entry name" value="DUF1214_C_sf"/>
</dbReference>
<evidence type="ECO:0000313" key="4">
    <source>
        <dbReference type="Proteomes" id="UP000255165"/>
    </source>
</evidence>
<dbReference type="InterPro" id="IPR010621">
    <property type="entry name" value="DUF1214"/>
</dbReference>
<dbReference type="InterPro" id="IPR037050">
    <property type="entry name" value="DUF1254_sf"/>
</dbReference>
<name>A0A370NKD1_9BURK</name>
<evidence type="ECO:0000313" key="3">
    <source>
        <dbReference type="EMBL" id="RDK06074.1"/>
    </source>
</evidence>
<dbReference type="Pfam" id="PF06742">
    <property type="entry name" value="DUF1214"/>
    <property type="match status" value="1"/>
</dbReference>
<evidence type="ECO:0008006" key="5">
    <source>
        <dbReference type="Google" id="ProtNLM"/>
    </source>
</evidence>
<keyword evidence="4" id="KW-1185">Reference proteome</keyword>
<protein>
    <recommendedName>
        <fullName evidence="5">DUF1254 domain-containing protein</fullName>
    </recommendedName>
</protein>
<dbReference type="InterPro" id="IPR010679">
    <property type="entry name" value="DUF1254"/>
</dbReference>
<dbReference type="Gene3D" id="2.60.40.1610">
    <property type="entry name" value="Domain of unknown function DUF1254"/>
    <property type="match status" value="1"/>
</dbReference>
<dbReference type="Proteomes" id="UP000255165">
    <property type="component" value="Unassembled WGS sequence"/>
</dbReference>
<accession>A0A370NKD1</accession>
<dbReference type="Gene3D" id="2.60.120.600">
    <property type="entry name" value="Domain of unknown function DUF1214, C-terminal domain"/>
    <property type="match status" value="1"/>
</dbReference>
<evidence type="ECO:0000259" key="1">
    <source>
        <dbReference type="Pfam" id="PF06742"/>
    </source>
</evidence>
<dbReference type="AlphaFoldDB" id="A0A370NKD1"/>
<dbReference type="EMBL" id="QKWJ01000073">
    <property type="protein sequence ID" value="RDK06074.1"/>
    <property type="molecule type" value="Genomic_DNA"/>
</dbReference>
<proteinExistence type="predicted"/>
<evidence type="ECO:0000259" key="2">
    <source>
        <dbReference type="Pfam" id="PF06863"/>
    </source>
</evidence>
<reference evidence="4" key="1">
    <citation type="submission" date="2018-06" db="EMBL/GenBank/DDBJ databases">
        <authorList>
            <person name="Feng T."/>
            <person name="Jeon C.O."/>
        </authorList>
    </citation>
    <scope>NUCLEOTIDE SEQUENCE [LARGE SCALE GENOMIC DNA]</scope>
    <source>
        <strain evidence="4">S23</strain>
    </source>
</reference>
<organism evidence="3 4">
    <name type="scientific">Cupriavidus lacunae</name>
    <dbReference type="NCBI Taxonomy" id="2666307"/>
    <lineage>
        <taxon>Bacteria</taxon>
        <taxon>Pseudomonadati</taxon>
        <taxon>Pseudomonadota</taxon>
        <taxon>Betaproteobacteria</taxon>
        <taxon>Burkholderiales</taxon>
        <taxon>Burkholderiaceae</taxon>
        <taxon>Cupriavidus</taxon>
    </lineage>
</organism>
<feature type="domain" description="DUF1254" evidence="2">
    <location>
        <begin position="94"/>
        <end position="225"/>
    </location>
</feature>
<feature type="domain" description="DUF1214" evidence="1">
    <location>
        <begin position="373"/>
        <end position="479"/>
    </location>
</feature>
<dbReference type="PANTHER" id="PTHR36509:SF3">
    <property type="entry name" value="SIGNAL PEPTIDE PROTEIN"/>
    <property type="match status" value="1"/>
</dbReference>
<sequence length="494" mass="53856">MPSLVDKGRSIQHRKDMKGCNTGLTAAVLVAGHLFATGGFITAPAPANAATLPAETLADSRQKLAAEAAVWGMPIVSVDAMREAFFRDAGAEYNDIVFWSRPADWKNQTTTPNSSSLYVYFNFNLKDGPVALDLPAADGAGIFGSVLDAWQVPLADVGPAGEDEGKGGRYLLLPPGFKGDVPAGNIAVPSSTYNGYALLRFSPASSSTADVARAIEVLKRLRLYPLAHAGNTPRQRFIDMDGKVFDGIVRYDESFYTRLARMVSEEPDSPRDAALMTRISELGIGPGKPFNPDPAMRAALRAGVQQAHAAFINTWRTGARPWWPGSRWGGNLPSTVGASTQFTFRKDGHLETDARGAFYFLAYAPPAKLGKATAYLTSWYDSTGEPLHGSHSYVLHVPPNVPARQFWAVTIYDVQTAAFMRGSPRVNLDSYSHDMQRNADGSVDIVFGPKAPVGKEKNWIYTRPGKDWFAAFRFYGPDQGLMDKTWKLPDLVRQ</sequence>
<gene>
    <name evidence="3" type="ORF">DN412_33520</name>
</gene>